<dbReference type="SUPFAM" id="SSF53756">
    <property type="entry name" value="UDP-Glycosyltransferase/glycogen phosphorylase"/>
    <property type="match status" value="1"/>
</dbReference>
<keyword evidence="2" id="KW-0808">Transferase</keyword>
<evidence type="ECO:0000256" key="2">
    <source>
        <dbReference type="ARBA" id="ARBA00022679"/>
    </source>
</evidence>
<name>A0A2N5ZKE2_MUIH1</name>
<sequence length="528" mass="62293">MKNQTVCIVSKNPIFYDERVKKEADTLADLGYRVYIICKKDINISNPEKKTPYYEKREKYYVIRVVDRGEFDFNIRCFFVVRKIDPEILWCIDGNTMFCGVLAKNFLSDIYTIVDFHEILYERDTILNKPVKRWFERICEKIFSKSFDEYLSVSPLSSKVLKKQLSLKKDPVNILNCPYKSKNSYNKNDIREKYNIPLDRKIIIYEGIIFPGRGLEFLLDVLISLPEYHLYLVGPDRYHGRFEKMVSELKLESRVHKFGLLSHDDMMQFITVGDIGYIGTEKGCINHEFTLSNKLYEYTMSGLPVIASDVSAYRFFVDGKDIGKTFNLSDKESFIQALIYIERNSEKLNKNILDFTEKNNWERQIEKIKTIIKRVIKNKKIKEITFKEEESDFILKDVIIVRSAPFYCLKNLFANNKIKRSIVLSQPGVINEVSLLFPETEIISFPKDGFFKLFDKNNIELAKKIKNTKIKDVIITSSEDDVSDKWRLFLFFRFLGLDVYKYTNSENLTNVKWKEFIPFKLIRVIIKE</sequence>
<dbReference type="InterPro" id="IPR001296">
    <property type="entry name" value="Glyco_trans_1"/>
</dbReference>
<evidence type="ECO:0000313" key="4">
    <source>
        <dbReference type="EMBL" id="PLX19116.1"/>
    </source>
</evidence>
<dbReference type="Proteomes" id="UP000234857">
    <property type="component" value="Unassembled WGS sequence"/>
</dbReference>
<dbReference type="Gene3D" id="3.40.50.2000">
    <property type="entry name" value="Glycogen Phosphorylase B"/>
    <property type="match status" value="2"/>
</dbReference>
<dbReference type="AlphaFoldDB" id="A0A2N5ZKE2"/>
<accession>A0A2N5ZKE2</accession>
<proteinExistence type="predicted"/>
<feature type="domain" description="Glycosyl transferase family 1" evidence="3">
    <location>
        <begin position="187"/>
        <end position="350"/>
    </location>
</feature>
<gene>
    <name evidence="4" type="ORF">C0601_02785</name>
</gene>
<protein>
    <recommendedName>
        <fullName evidence="3">Glycosyl transferase family 1 domain-containing protein</fullName>
    </recommendedName>
</protein>
<reference evidence="4 5" key="1">
    <citation type="submission" date="2017-11" db="EMBL/GenBank/DDBJ databases">
        <title>Genome-resolved metagenomics identifies genetic mobility, metabolic interactions, and unexpected diversity in perchlorate-reducing communities.</title>
        <authorList>
            <person name="Barnum T.P."/>
            <person name="Figueroa I.A."/>
            <person name="Carlstrom C.I."/>
            <person name="Lucas L.N."/>
            <person name="Engelbrektson A.L."/>
            <person name="Coates J.D."/>
        </authorList>
    </citation>
    <scope>NUCLEOTIDE SEQUENCE [LARGE SCALE GENOMIC DNA]</scope>
    <source>
        <strain evidence="4">BM706</strain>
    </source>
</reference>
<keyword evidence="1" id="KW-0328">Glycosyltransferase</keyword>
<dbReference type="Pfam" id="PF00534">
    <property type="entry name" value="Glycos_transf_1"/>
    <property type="match status" value="1"/>
</dbReference>
<comment type="caution">
    <text evidence="4">The sequence shown here is derived from an EMBL/GenBank/DDBJ whole genome shotgun (WGS) entry which is preliminary data.</text>
</comment>
<dbReference type="PANTHER" id="PTHR12526">
    <property type="entry name" value="GLYCOSYLTRANSFERASE"/>
    <property type="match status" value="1"/>
</dbReference>
<evidence type="ECO:0000313" key="5">
    <source>
        <dbReference type="Proteomes" id="UP000234857"/>
    </source>
</evidence>
<evidence type="ECO:0000259" key="3">
    <source>
        <dbReference type="Pfam" id="PF00534"/>
    </source>
</evidence>
<dbReference type="EMBL" id="PKTG01000041">
    <property type="protein sequence ID" value="PLX19116.1"/>
    <property type="molecule type" value="Genomic_DNA"/>
</dbReference>
<evidence type="ECO:0000256" key="1">
    <source>
        <dbReference type="ARBA" id="ARBA00022676"/>
    </source>
</evidence>
<dbReference type="GO" id="GO:0016757">
    <property type="term" value="F:glycosyltransferase activity"/>
    <property type="evidence" value="ECO:0007669"/>
    <property type="project" value="UniProtKB-KW"/>
</dbReference>
<dbReference type="PANTHER" id="PTHR12526:SF629">
    <property type="entry name" value="TEICHURONIC ACID BIOSYNTHESIS GLYCOSYLTRANSFERASE TUAH-RELATED"/>
    <property type="match status" value="1"/>
</dbReference>
<organism evidence="4 5">
    <name type="scientific">Muiribacterium halophilum</name>
    <dbReference type="NCBI Taxonomy" id="2053465"/>
    <lineage>
        <taxon>Bacteria</taxon>
        <taxon>Candidatus Muiribacteriota</taxon>
        <taxon>Candidatus Muiribacteriia</taxon>
        <taxon>Candidatus Muiribacteriales</taxon>
        <taxon>Candidatus Muiribacteriaceae</taxon>
        <taxon>Candidatus Muiribacterium</taxon>
    </lineage>
</organism>